<dbReference type="AlphaFoldDB" id="A0A1Y5SWS8"/>
<comment type="subcellular location">
    <subcellularLocation>
        <location evidence="1">Cell membrane</location>
        <topology evidence="1">Multi-pass membrane protein</topology>
    </subcellularLocation>
</comment>
<evidence type="ECO:0000256" key="5">
    <source>
        <dbReference type="ARBA" id="ARBA00023136"/>
    </source>
</evidence>
<dbReference type="GO" id="GO:0043190">
    <property type="term" value="C:ATP-binding cassette (ABC) transporter complex"/>
    <property type="evidence" value="ECO:0007669"/>
    <property type="project" value="TreeGrafter"/>
</dbReference>
<accession>A0A1Y5SWS8</accession>
<dbReference type="OrthoDB" id="8477889at2"/>
<feature type="transmembrane region" description="Helical" evidence="6">
    <location>
        <begin position="51"/>
        <end position="76"/>
    </location>
</feature>
<dbReference type="EMBL" id="FWFR01000001">
    <property type="protein sequence ID" value="SLN48352.1"/>
    <property type="molecule type" value="Genomic_DNA"/>
</dbReference>
<name>A0A1Y5SWS8_9PROT</name>
<keyword evidence="3 6" id="KW-0812">Transmembrane</keyword>
<dbReference type="PANTHER" id="PTHR33529">
    <property type="entry name" value="SLR0882 PROTEIN-RELATED"/>
    <property type="match status" value="1"/>
</dbReference>
<evidence type="ECO:0000256" key="3">
    <source>
        <dbReference type="ARBA" id="ARBA00022692"/>
    </source>
</evidence>
<evidence type="ECO:0000256" key="6">
    <source>
        <dbReference type="SAM" id="Phobius"/>
    </source>
</evidence>
<dbReference type="Proteomes" id="UP000193200">
    <property type="component" value="Unassembled WGS sequence"/>
</dbReference>
<dbReference type="PANTHER" id="PTHR33529:SF6">
    <property type="entry name" value="YJGP_YJGQ FAMILY PERMEASE"/>
    <property type="match status" value="1"/>
</dbReference>
<evidence type="ECO:0000313" key="7">
    <source>
        <dbReference type="EMBL" id="SLN48352.1"/>
    </source>
</evidence>
<feature type="transmembrane region" description="Helical" evidence="6">
    <location>
        <begin position="97"/>
        <end position="120"/>
    </location>
</feature>
<keyword evidence="5 6" id="KW-0472">Membrane</keyword>
<keyword evidence="2" id="KW-1003">Cell membrane</keyword>
<feature type="transmembrane region" description="Helical" evidence="6">
    <location>
        <begin position="277"/>
        <end position="296"/>
    </location>
</feature>
<reference evidence="7 8" key="1">
    <citation type="submission" date="2017-03" db="EMBL/GenBank/DDBJ databases">
        <authorList>
            <person name="Afonso C.L."/>
            <person name="Miller P.J."/>
            <person name="Scott M.A."/>
            <person name="Spackman E."/>
            <person name="Goraichik I."/>
            <person name="Dimitrov K.M."/>
            <person name="Suarez D.L."/>
            <person name="Swayne D.E."/>
        </authorList>
    </citation>
    <scope>NUCLEOTIDE SEQUENCE [LARGE SCALE GENOMIC DNA]</scope>
    <source>
        <strain evidence="7 8">CECT 7691</strain>
    </source>
</reference>
<proteinExistence type="predicted"/>
<evidence type="ECO:0000256" key="1">
    <source>
        <dbReference type="ARBA" id="ARBA00004651"/>
    </source>
</evidence>
<organism evidence="7 8">
    <name type="scientific">Oceanibacterium hippocampi</name>
    <dbReference type="NCBI Taxonomy" id="745714"/>
    <lineage>
        <taxon>Bacteria</taxon>
        <taxon>Pseudomonadati</taxon>
        <taxon>Pseudomonadota</taxon>
        <taxon>Alphaproteobacteria</taxon>
        <taxon>Sneathiellales</taxon>
        <taxon>Sneathiellaceae</taxon>
        <taxon>Oceanibacterium</taxon>
    </lineage>
</organism>
<evidence type="ECO:0000256" key="2">
    <source>
        <dbReference type="ARBA" id="ARBA00022475"/>
    </source>
</evidence>
<feature type="transmembrane region" description="Helical" evidence="6">
    <location>
        <begin position="335"/>
        <end position="354"/>
    </location>
</feature>
<dbReference type="RefSeq" id="WP_085883296.1">
    <property type="nucleotide sequence ID" value="NZ_FWFR01000001.1"/>
</dbReference>
<dbReference type="Pfam" id="PF03739">
    <property type="entry name" value="LptF_LptG"/>
    <property type="match status" value="1"/>
</dbReference>
<dbReference type="InParanoid" id="A0A1Y5SWS8"/>
<keyword evidence="4 6" id="KW-1133">Transmembrane helix</keyword>
<feature type="transmembrane region" description="Helical" evidence="6">
    <location>
        <begin position="308"/>
        <end position="329"/>
    </location>
</feature>
<sequence>MRGLSLYIMREMLAPISFIALALTGVAWLTQSLRFVDEVVRGMPATSFLKITMLLLPSVLGMTLVLALFFGTIYAFHRLYAESELLVMWACGWSTGGLGRPALTLAALFCLVLYGLGLWLSPWGLRSVKDLQHEFQGSFLSVALQEGRFNSVGDGLTVYVRERLANGELAGLLVHDQSDPESPVTFMAERGALVDTKDGPRLLLVKGNRQVFGSDGRTPQFLFFDRNLVDISDRSEESDDLWFGAKERYLGELFAAPDGDRDLRKQGRLIAEGHHRLAFPLYALTLTLIAMTGVLSGEYDRRRRAWRLIVTGACGVGVLLAAMGFTYLAASDARAIPLIYANVAIPALVAAWLMRRNYLRRHASADLAAGLAR</sequence>
<evidence type="ECO:0000313" key="8">
    <source>
        <dbReference type="Proteomes" id="UP000193200"/>
    </source>
</evidence>
<evidence type="ECO:0000256" key="4">
    <source>
        <dbReference type="ARBA" id="ARBA00022989"/>
    </source>
</evidence>
<feature type="transmembrane region" description="Helical" evidence="6">
    <location>
        <begin position="12"/>
        <end position="31"/>
    </location>
</feature>
<dbReference type="InterPro" id="IPR005495">
    <property type="entry name" value="LptG/LptF_permease"/>
</dbReference>
<gene>
    <name evidence="7" type="primary">lptF_1</name>
    <name evidence="7" type="ORF">OCH7691_02096</name>
</gene>
<keyword evidence="8" id="KW-1185">Reference proteome</keyword>
<protein>
    <submittedName>
        <fullName evidence="7">Lipopolysaccharide export system permease protein LptF</fullName>
    </submittedName>
</protein>
<dbReference type="GO" id="GO:0015920">
    <property type="term" value="P:lipopolysaccharide transport"/>
    <property type="evidence" value="ECO:0007669"/>
    <property type="project" value="TreeGrafter"/>
</dbReference>